<reference evidence="5 6" key="1">
    <citation type="submission" date="2017-08" db="EMBL/GenBank/DDBJ databases">
        <title>Infants hospitalized years apart are colonized by the same room-sourced microbial strains.</title>
        <authorList>
            <person name="Brooks B."/>
            <person name="Olm M.R."/>
            <person name="Firek B.A."/>
            <person name="Baker R."/>
            <person name="Thomas B.C."/>
            <person name="Morowitz M.J."/>
            <person name="Banfield J.F."/>
        </authorList>
    </citation>
    <scope>NUCLEOTIDE SEQUENCE [LARGE SCALE GENOMIC DNA]</scope>
    <source>
        <strain evidence="5">S2_005_001_R2_27</strain>
    </source>
</reference>
<protein>
    <recommendedName>
        <fullName evidence="1">diguanylate cyclase</fullName>
        <ecNumber evidence="1">2.7.7.65</ecNumber>
    </recommendedName>
</protein>
<dbReference type="InterPro" id="IPR050469">
    <property type="entry name" value="Diguanylate_Cyclase"/>
</dbReference>
<proteinExistence type="predicted"/>
<dbReference type="InterPro" id="IPR029787">
    <property type="entry name" value="Nucleotide_cyclase"/>
</dbReference>
<dbReference type="Proteomes" id="UP000248887">
    <property type="component" value="Unassembled WGS sequence"/>
</dbReference>
<dbReference type="PANTHER" id="PTHR45138:SF9">
    <property type="entry name" value="DIGUANYLATE CYCLASE DGCM-RELATED"/>
    <property type="match status" value="1"/>
</dbReference>
<dbReference type="Gene3D" id="3.30.450.20">
    <property type="entry name" value="PAS domain"/>
    <property type="match status" value="1"/>
</dbReference>
<dbReference type="SMART" id="SM00267">
    <property type="entry name" value="GGDEF"/>
    <property type="match status" value="1"/>
</dbReference>
<dbReference type="PROSITE" id="PS50887">
    <property type="entry name" value="GGDEF"/>
    <property type="match status" value="1"/>
</dbReference>
<dbReference type="EC" id="2.7.7.65" evidence="1"/>
<dbReference type="GO" id="GO:0005886">
    <property type="term" value="C:plasma membrane"/>
    <property type="evidence" value="ECO:0007669"/>
    <property type="project" value="TreeGrafter"/>
</dbReference>
<dbReference type="NCBIfam" id="TIGR00254">
    <property type="entry name" value="GGDEF"/>
    <property type="match status" value="1"/>
</dbReference>
<dbReference type="GO" id="GO:0043709">
    <property type="term" value="P:cell adhesion involved in single-species biofilm formation"/>
    <property type="evidence" value="ECO:0007669"/>
    <property type="project" value="TreeGrafter"/>
</dbReference>
<accession>A0A2W5R9S6</accession>
<dbReference type="InterPro" id="IPR000014">
    <property type="entry name" value="PAS"/>
</dbReference>
<dbReference type="InterPro" id="IPR035965">
    <property type="entry name" value="PAS-like_dom_sf"/>
</dbReference>
<dbReference type="CDD" id="cd01949">
    <property type="entry name" value="GGDEF"/>
    <property type="match status" value="1"/>
</dbReference>
<dbReference type="Pfam" id="PF00990">
    <property type="entry name" value="GGDEF"/>
    <property type="match status" value="1"/>
</dbReference>
<dbReference type="SUPFAM" id="SSF55073">
    <property type="entry name" value="Nucleotide cyclase"/>
    <property type="match status" value="1"/>
</dbReference>
<organism evidence="5 6">
    <name type="scientific">Ancylobacter novellus</name>
    <name type="common">Thiobacillus novellus</name>
    <dbReference type="NCBI Taxonomy" id="921"/>
    <lineage>
        <taxon>Bacteria</taxon>
        <taxon>Pseudomonadati</taxon>
        <taxon>Pseudomonadota</taxon>
        <taxon>Alphaproteobacteria</taxon>
        <taxon>Hyphomicrobiales</taxon>
        <taxon>Xanthobacteraceae</taxon>
        <taxon>Ancylobacter</taxon>
    </lineage>
</organism>
<dbReference type="GO" id="GO:1902201">
    <property type="term" value="P:negative regulation of bacterial-type flagellum-dependent cell motility"/>
    <property type="evidence" value="ECO:0007669"/>
    <property type="project" value="TreeGrafter"/>
</dbReference>
<dbReference type="EMBL" id="QFQD01000017">
    <property type="protein sequence ID" value="PZQ83605.1"/>
    <property type="molecule type" value="Genomic_DNA"/>
</dbReference>
<evidence type="ECO:0000256" key="3">
    <source>
        <dbReference type="SAM" id="MobiDB-lite"/>
    </source>
</evidence>
<evidence type="ECO:0000313" key="6">
    <source>
        <dbReference type="Proteomes" id="UP000248887"/>
    </source>
</evidence>
<feature type="domain" description="GGDEF" evidence="4">
    <location>
        <begin position="254"/>
        <end position="387"/>
    </location>
</feature>
<dbReference type="FunFam" id="3.30.70.270:FF:000001">
    <property type="entry name" value="Diguanylate cyclase domain protein"/>
    <property type="match status" value="1"/>
</dbReference>
<dbReference type="Gene3D" id="3.30.70.270">
    <property type="match status" value="1"/>
</dbReference>
<name>A0A2W5R9S6_ANCNO</name>
<dbReference type="SUPFAM" id="SSF55785">
    <property type="entry name" value="PYP-like sensor domain (PAS domain)"/>
    <property type="match status" value="1"/>
</dbReference>
<evidence type="ECO:0000256" key="2">
    <source>
        <dbReference type="ARBA" id="ARBA00034247"/>
    </source>
</evidence>
<dbReference type="Pfam" id="PF13188">
    <property type="entry name" value="PAS_8"/>
    <property type="match status" value="1"/>
</dbReference>
<dbReference type="InterPro" id="IPR043128">
    <property type="entry name" value="Rev_trsase/Diguanyl_cyclase"/>
</dbReference>
<sequence length="414" mass="44267">MDSAELDWLSLVAVPMLAVRSGAVVAMNEAAEALFVDAPKALPIAEGAPPPMGATCTVAGVPRRLKVGARQVSPDDDLWSLTISEARSAPDNATDDGDWVDLLPAITNLLPVALLIEDANDVGVFANRGFSEIFGYELAEIAALDDWWRKLYPDPVVREAARLDWAAKLAEAPAGDGTISTSEFQIRSGKGIDKMLQTHSFRIGGYRVHSYVDISHRHRMTLELQVLADTDALTGVPNRRSFFQQAGALLRAGQPLAVLLLDVDHFKLVNDRHGHAFGDEVLVEIAKRCRAALRSGDVLARLGGEEFAVLLPGQDEANATAVAERLRQAMANSAAVGPSDRKPVTVSIGGACAVTGEVPLEELLLRADRALYAAKRAGRNCVRFYTGEPSDTASGGGAAPGENRPQTRRHKDAG</sequence>
<evidence type="ECO:0000256" key="1">
    <source>
        <dbReference type="ARBA" id="ARBA00012528"/>
    </source>
</evidence>
<dbReference type="GO" id="GO:0052621">
    <property type="term" value="F:diguanylate cyclase activity"/>
    <property type="evidence" value="ECO:0007669"/>
    <property type="project" value="UniProtKB-EC"/>
</dbReference>
<dbReference type="InterPro" id="IPR000160">
    <property type="entry name" value="GGDEF_dom"/>
</dbReference>
<comment type="caution">
    <text evidence="5">The sequence shown here is derived from an EMBL/GenBank/DDBJ whole genome shotgun (WGS) entry which is preliminary data.</text>
</comment>
<dbReference type="PANTHER" id="PTHR45138">
    <property type="entry name" value="REGULATORY COMPONENTS OF SENSORY TRANSDUCTION SYSTEM"/>
    <property type="match status" value="1"/>
</dbReference>
<gene>
    <name evidence="5" type="ORF">DI549_07050</name>
</gene>
<evidence type="ECO:0000259" key="4">
    <source>
        <dbReference type="PROSITE" id="PS50887"/>
    </source>
</evidence>
<dbReference type="AlphaFoldDB" id="A0A2W5R9S6"/>
<comment type="catalytic activity">
    <reaction evidence="2">
        <text>2 GTP = 3',3'-c-di-GMP + 2 diphosphate</text>
        <dbReference type="Rhea" id="RHEA:24898"/>
        <dbReference type="ChEBI" id="CHEBI:33019"/>
        <dbReference type="ChEBI" id="CHEBI:37565"/>
        <dbReference type="ChEBI" id="CHEBI:58805"/>
        <dbReference type="EC" id="2.7.7.65"/>
    </reaction>
</comment>
<feature type="region of interest" description="Disordered" evidence="3">
    <location>
        <begin position="387"/>
        <end position="414"/>
    </location>
</feature>
<evidence type="ECO:0000313" key="5">
    <source>
        <dbReference type="EMBL" id="PZQ83605.1"/>
    </source>
</evidence>